<name>A0A5C6LQI1_9BACT</name>
<dbReference type="Gene3D" id="3.40.50.2000">
    <property type="entry name" value="Glycogen Phosphorylase B"/>
    <property type="match status" value="1"/>
</dbReference>
<sequence length="122" mass="13256">MFPGCGVFNLQELIVLIAHAPLLVSVNTGTVHIAAAVQTPVLVVYALTNPQHIPWAVTNEVLYFDVPENMQSKNEVVKHVYQSFSRQELPLATPARIADTVAAMLTRRSASSGSLEEPHALP</sequence>
<reference evidence="1 2" key="1">
    <citation type="submission" date="2019-08" db="EMBL/GenBank/DDBJ databases">
        <title>Whole genome sequencing of chitin degrading bacteria Chitinophaga pinensis YS16.</title>
        <authorList>
            <person name="Singh R.P."/>
            <person name="Manchanda G."/>
            <person name="Maurya I.K."/>
            <person name="Joshi N.K."/>
            <person name="Srivastava A.K."/>
        </authorList>
    </citation>
    <scope>NUCLEOTIDE SEQUENCE [LARGE SCALE GENOMIC DNA]</scope>
    <source>
        <strain evidence="1 2">YS-16</strain>
    </source>
</reference>
<keyword evidence="1" id="KW-0808">Transferase</keyword>
<dbReference type="OrthoDB" id="9797795at2"/>
<dbReference type="InterPro" id="IPR002201">
    <property type="entry name" value="Glyco_trans_9"/>
</dbReference>
<dbReference type="GO" id="GO:0016757">
    <property type="term" value="F:glycosyltransferase activity"/>
    <property type="evidence" value="ECO:0007669"/>
    <property type="project" value="InterPro"/>
</dbReference>
<comment type="caution">
    <text evidence="1">The sequence shown here is derived from an EMBL/GenBank/DDBJ whole genome shotgun (WGS) entry which is preliminary data.</text>
</comment>
<proteinExistence type="predicted"/>
<protein>
    <submittedName>
        <fullName evidence="1">Glycosyltransferase family 9 protein</fullName>
    </submittedName>
</protein>
<evidence type="ECO:0000313" key="2">
    <source>
        <dbReference type="Proteomes" id="UP000318815"/>
    </source>
</evidence>
<keyword evidence="2" id="KW-1185">Reference proteome</keyword>
<dbReference type="Proteomes" id="UP000318815">
    <property type="component" value="Unassembled WGS sequence"/>
</dbReference>
<organism evidence="1 2">
    <name type="scientific">Chitinophaga pinensis</name>
    <dbReference type="NCBI Taxonomy" id="79329"/>
    <lineage>
        <taxon>Bacteria</taxon>
        <taxon>Pseudomonadati</taxon>
        <taxon>Bacteroidota</taxon>
        <taxon>Chitinophagia</taxon>
        <taxon>Chitinophagales</taxon>
        <taxon>Chitinophagaceae</taxon>
        <taxon>Chitinophaga</taxon>
    </lineage>
</organism>
<evidence type="ECO:0000313" key="1">
    <source>
        <dbReference type="EMBL" id="TWV98749.1"/>
    </source>
</evidence>
<accession>A0A5C6LQI1</accession>
<gene>
    <name evidence="1" type="ORF">FEF09_20190</name>
</gene>
<dbReference type="EMBL" id="VOHS01000024">
    <property type="protein sequence ID" value="TWV98749.1"/>
    <property type="molecule type" value="Genomic_DNA"/>
</dbReference>
<dbReference type="AlphaFoldDB" id="A0A5C6LQI1"/>
<dbReference type="SUPFAM" id="SSF53756">
    <property type="entry name" value="UDP-Glycosyltransferase/glycogen phosphorylase"/>
    <property type="match status" value="1"/>
</dbReference>
<dbReference type="Pfam" id="PF01075">
    <property type="entry name" value="Glyco_transf_9"/>
    <property type="match status" value="1"/>
</dbReference>